<evidence type="ECO:0000313" key="3">
    <source>
        <dbReference type="Proteomes" id="UP001209570"/>
    </source>
</evidence>
<reference evidence="2" key="1">
    <citation type="submission" date="2021-12" db="EMBL/GenBank/DDBJ databases">
        <title>Prjna785345.</title>
        <authorList>
            <person name="Rujirawat T."/>
            <person name="Krajaejun T."/>
        </authorList>
    </citation>
    <scope>NUCLEOTIDE SEQUENCE</scope>
    <source>
        <strain evidence="2">Pi057C3</strain>
    </source>
</reference>
<dbReference type="InterPro" id="IPR000719">
    <property type="entry name" value="Prot_kinase_dom"/>
</dbReference>
<dbReference type="InterPro" id="IPR011009">
    <property type="entry name" value="Kinase-like_dom_sf"/>
</dbReference>
<dbReference type="GO" id="GO:0004674">
    <property type="term" value="F:protein serine/threonine kinase activity"/>
    <property type="evidence" value="ECO:0007669"/>
    <property type="project" value="TreeGrafter"/>
</dbReference>
<dbReference type="SMART" id="SM00220">
    <property type="entry name" value="S_TKc"/>
    <property type="match status" value="1"/>
</dbReference>
<feature type="domain" description="Protein kinase" evidence="1">
    <location>
        <begin position="259"/>
        <end position="561"/>
    </location>
</feature>
<dbReference type="InterPro" id="IPR051681">
    <property type="entry name" value="Ser/Thr_Kinases-Pseudokinases"/>
</dbReference>
<proteinExistence type="predicted"/>
<accession>A0AAD5QDR5</accession>
<dbReference type="Proteomes" id="UP001209570">
    <property type="component" value="Unassembled WGS sequence"/>
</dbReference>
<dbReference type="PANTHER" id="PTHR44329:SF214">
    <property type="entry name" value="PROTEIN KINASE DOMAIN-CONTAINING PROTEIN"/>
    <property type="match status" value="1"/>
</dbReference>
<sequence>MAAMRHDRIITFVGVGWDDPMDVHVVTEYMDGGDLRALLQWLKAENRPTGFDLEKLKIALHIIEALAYLHNRKPQVLHRDLKSRNVLLSSALDAKLIDFGVSRERVDYTMTEGVGTLDTHLLPYERPGMDPLPNPAVITQVTINRLQVTFTEAESHPMVVLARDCMAFEANERPKTSLVLKRMRAIFAKANGEDSDAEIHNLAFPDPDVKLRVQSSLKEIRFVNTTLEDLSLEIADDATSRLNYVRMSGKVKKLDRLPKLLYERKYSSSIDTVFAAKEGDNPVLRLERNEFDNAKANVGDENLGVVFFDKLAIKRLSPQHRMCLKQITCFLREAKLMAAMRHERIIEFVGIAWKDPIDVHVVTEFMDGGDLRDVLQRYKSENRPTGFNLEKTKIALHIIEALAYLHSRDPQVLHRDLKSRNVLLSPTLDAKLIDFGVSRERADQTMTAEVGTGRWMAPEVMVSGKYGVAADIFSFGVVLSELDTHLLPYEAAGESLSNGVIMAQVTLGRVKLSFTEAETHPMVALARECTISDPNDRPDTAEVLQRVRTMYNNAMNPKDHT</sequence>
<dbReference type="AlphaFoldDB" id="A0AAD5QDR5"/>
<gene>
    <name evidence="2" type="ORF">P43SY_001139</name>
</gene>
<evidence type="ECO:0000313" key="2">
    <source>
        <dbReference type="EMBL" id="KAJ0407181.1"/>
    </source>
</evidence>
<dbReference type="PROSITE" id="PS50011">
    <property type="entry name" value="PROTEIN_KINASE_DOM"/>
    <property type="match status" value="2"/>
</dbReference>
<dbReference type="PANTHER" id="PTHR44329">
    <property type="entry name" value="SERINE/THREONINE-PROTEIN KINASE TNNI3K-RELATED"/>
    <property type="match status" value="1"/>
</dbReference>
<dbReference type="PROSITE" id="PS00108">
    <property type="entry name" value="PROTEIN_KINASE_ST"/>
    <property type="match status" value="2"/>
</dbReference>
<dbReference type="Pfam" id="PF00069">
    <property type="entry name" value="Pkinase"/>
    <property type="match status" value="2"/>
</dbReference>
<keyword evidence="3" id="KW-1185">Reference proteome</keyword>
<evidence type="ECO:0000259" key="1">
    <source>
        <dbReference type="PROSITE" id="PS50011"/>
    </source>
</evidence>
<feature type="domain" description="Protein kinase" evidence="1">
    <location>
        <begin position="1"/>
        <end position="222"/>
    </location>
</feature>
<dbReference type="GO" id="GO:0005524">
    <property type="term" value="F:ATP binding"/>
    <property type="evidence" value="ECO:0007669"/>
    <property type="project" value="InterPro"/>
</dbReference>
<organism evidence="2 3">
    <name type="scientific">Pythium insidiosum</name>
    <name type="common">Pythiosis disease agent</name>
    <dbReference type="NCBI Taxonomy" id="114742"/>
    <lineage>
        <taxon>Eukaryota</taxon>
        <taxon>Sar</taxon>
        <taxon>Stramenopiles</taxon>
        <taxon>Oomycota</taxon>
        <taxon>Peronosporomycetes</taxon>
        <taxon>Pythiales</taxon>
        <taxon>Pythiaceae</taxon>
        <taxon>Pythium</taxon>
    </lineage>
</organism>
<name>A0AAD5QDR5_PYTIN</name>
<dbReference type="EMBL" id="JAKCXM010000024">
    <property type="protein sequence ID" value="KAJ0407181.1"/>
    <property type="molecule type" value="Genomic_DNA"/>
</dbReference>
<dbReference type="InterPro" id="IPR008271">
    <property type="entry name" value="Ser/Thr_kinase_AS"/>
</dbReference>
<dbReference type="SUPFAM" id="SSF56112">
    <property type="entry name" value="Protein kinase-like (PK-like)"/>
    <property type="match status" value="2"/>
</dbReference>
<comment type="caution">
    <text evidence="2">The sequence shown here is derived from an EMBL/GenBank/DDBJ whole genome shotgun (WGS) entry which is preliminary data.</text>
</comment>
<dbReference type="Gene3D" id="1.10.510.10">
    <property type="entry name" value="Transferase(Phosphotransferase) domain 1"/>
    <property type="match status" value="2"/>
</dbReference>
<protein>
    <recommendedName>
        <fullName evidence="1">Protein kinase domain-containing protein</fullName>
    </recommendedName>
</protein>